<dbReference type="GO" id="GO:0003924">
    <property type="term" value="F:GTPase activity"/>
    <property type="evidence" value="ECO:0007669"/>
    <property type="project" value="UniProtKB-UniRule"/>
</dbReference>
<evidence type="ECO:0000256" key="3">
    <source>
        <dbReference type="ARBA" id="ARBA00022618"/>
    </source>
</evidence>
<keyword evidence="3 8" id="KW-0132">Cell division</keyword>
<dbReference type="InterPro" id="IPR003008">
    <property type="entry name" value="Tubulin_FtsZ_GTPase"/>
</dbReference>
<feature type="binding site" evidence="8">
    <location>
        <position position="187"/>
    </location>
    <ligand>
        <name>GTP</name>
        <dbReference type="ChEBI" id="CHEBI:37565"/>
    </ligand>
</feature>
<dbReference type="PANTHER" id="PTHR30314">
    <property type="entry name" value="CELL DIVISION PROTEIN FTSZ-RELATED"/>
    <property type="match status" value="1"/>
</dbReference>
<dbReference type="Pfam" id="PF00091">
    <property type="entry name" value="Tubulin"/>
    <property type="match status" value="1"/>
</dbReference>
<keyword evidence="4 8" id="KW-0547">Nucleotide-binding</keyword>
<dbReference type="InterPro" id="IPR037103">
    <property type="entry name" value="Tubulin/FtsZ-like_C"/>
</dbReference>
<dbReference type="InterPro" id="IPR045061">
    <property type="entry name" value="FtsZ/CetZ"/>
</dbReference>
<name>A0A1F6CT78_HANXR</name>
<comment type="similarity">
    <text evidence="1 8 10">Belongs to the FtsZ family.</text>
</comment>
<dbReference type="PRINTS" id="PR00423">
    <property type="entry name" value="CELLDVISFTSZ"/>
</dbReference>
<dbReference type="InterPro" id="IPR018316">
    <property type="entry name" value="Tubulin/FtsZ_2-layer-sand-dom"/>
</dbReference>
<dbReference type="HAMAP" id="MF_00909">
    <property type="entry name" value="FtsZ"/>
    <property type="match status" value="1"/>
</dbReference>
<dbReference type="InterPro" id="IPR036525">
    <property type="entry name" value="Tubulin/FtsZ_GTPase_sf"/>
</dbReference>
<dbReference type="PROSITE" id="PS01135">
    <property type="entry name" value="FTSZ_2"/>
    <property type="match status" value="1"/>
</dbReference>
<comment type="caution">
    <text evidence="14">The sequence shown here is derived from an EMBL/GenBank/DDBJ whole genome shotgun (WGS) entry which is preliminary data.</text>
</comment>
<evidence type="ECO:0000256" key="5">
    <source>
        <dbReference type="ARBA" id="ARBA00023134"/>
    </source>
</evidence>
<comment type="subunit">
    <text evidence="8">Homodimer. Polymerizes to form a dynamic ring structure in a strictly GTP-dependent manner. Interacts directly with several other division proteins.</text>
</comment>
<dbReference type="Gene3D" id="3.30.1330.20">
    <property type="entry name" value="Tubulin/FtsZ, C-terminal domain"/>
    <property type="match status" value="1"/>
</dbReference>
<evidence type="ECO:0000256" key="10">
    <source>
        <dbReference type="RuleBase" id="RU000631"/>
    </source>
</evidence>
<feature type="compositionally biased region" description="Basic and acidic residues" evidence="11">
    <location>
        <begin position="367"/>
        <end position="381"/>
    </location>
</feature>
<dbReference type="PROSITE" id="PS01134">
    <property type="entry name" value="FTSZ_1"/>
    <property type="match status" value="1"/>
</dbReference>
<dbReference type="Gene3D" id="3.40.50.1440">
    <property type="entry name" value="Tubulin/FtsZ, GTPase domain"/>
    <property type="match status" value="1"/>
</dbReference>
<organism evidence="14 15">
    <name type="scientific">Handelsmanbacteria sp. (strain RIFCSPLOWO2_12_FULL_64_10)</name>
    <dbReference type="NCBI Taxonomy" id="1817868"/>
    <lineage>
        <taxon>Bacteria</taxon>
        <taxon>Candidatus Handelsmaniibacteriota</taxon>
    </lineage>
</organism>
<sequence length="399" mass="41991">MTFSIMETEKQAKMRVIGVGGAGGNAVNRMIDAGLEGVEFVAINTDAQVLELSKATHRIHIGNSVTKGLGAGAKPEIGRKAIEEDREPVAEVISGSDMVFVTAGMGGGTGTGAAPVVAQIAKELGALTVGIVTTPFKFEGKPRTRNAEQGIAELKESVDTLIIIPNQRLLTIAPKDLPLTEAFRLADDVLLQATRGISDLITTPGLINLDFNDVKTVMSTGGDALMGTGLARGENRALQAAQNAIRSPLLDDMSILGAKGVLVNISAGSDLTLFEVNDAVSVITEAVGSDAEIIWGTVLDDNLEDEMRVTVIATGFSSKREETVSGVAEKARATLPANGRLSRMDKMDIPTFMRPQSAANDAPSEPAEDRPGDGVDLDKLSPNDLEYPTFLRKGRGLSI</sequence>
<accession>A0A1F6CT78</accession>
<dbReference type="InterPro" id="IPR008280">
    <property type="entry name" value="Tub_FtsZ_C"/>
</dbReference>
<dbReference type="GO" id="GO:0005737">
    <property type="term" value="C:cytoplasm"/>
    <property type="evidence" value="ECO:0007669"/>
    <property type="project" value="UniProtKB-SubCell"/>
</dbReference>
<evidence type="ECO:0000259" key="12">
    <source>
        <dbReference type="SMART" id="SM00864"/>
    </source>
</evidence>
<keyword evidence="7 8" id="KW-0131">Cell cycle</keyword>
<feature type="region of interest" description="Disordered" evidence="11">
    <location>
        <begin position="354"/>
        <end position="387"/>
    </location>
</feature>
<dbReference type="PANTHER" id="PTHR30314:SF3">
    <property type="entry name" value="MITOCHONDRIAL DIVISION PROTEIN FSZA"/>
    <property type="match status" value="1"/>
</dbReference>
<dbReference type="GO" id="GO:0000917">
    <property type="term" value="P:division septum assembly"/>
    <property type="evidence" value="ECO:0007669"/>
    <property type="project" value="UniProtKB-KW"/>
</dbReference>
<keyword evidence="2 8" id="KW-0963">Cytoplasm</keyword>
<comment type="function">
    <text evidence="8 10">Essential cell division protein that forms a contractile ring structure (Z ring) at the future cell division site. The regulation of the ring assembly controls the timing and the location of cell division. One of the functions of the FtsZ ring is to recruit other cell division proteins to the septum to produce a new cell wall between the dividing cells. Binds GTP and shows GTPase activity.</text>
</comment>
<evidence type="ECO:0000256" key="6">
    <source>
        <dbReference type="ARBA" id="ARBA00023210"/>
    </source>
</evidence>
<comment type="subcellular location">
    <subcellularLocation>
        <location evidence="8">Cytoplasm</location>
    </subcellularLocation>
    <text evidence="8">Assembles at midcell at the inner surface of the cytoplasmic membrane.</text>
</comment>
<dbReference type="AlphaFoldDB" id="A0A1F6CT78"/>
<dbReference type="SMART" id="SM00864">
    <property type="entry name" value="Tubulin"/>
    <property type="match status" value="1"/>
</dbReference>
<dbReference type="SUPFAM" id="SSF55307">
    <property type="entry name" value="Tubulin C-terminal domain-like"/>
    <property type="match status" value="1"/>
</dbReference>
<dbReference type="FunFam" id="3.40.50.1440:FF:000023">
    <property type="entry name" value="Cell division protein FtsZ"/>
    <property type="match status" value="1"/>
</dbReference>
<feature type="binding site" evidence="8">
    <location>
        <position position="143"/>
    </location>
    <ligand>
        <name>GTP</name>
        <dbReference type="ChEBI" id="CHEBI:37565"/>
    </ligand>
</feature>
<gene>
    <name evidence="8" type="primary">ftsZ</name>
    <name evidence="14" type="ORF">A3F84_03765</name>
</gene>
<feature type="domain" description="Tubulin/FtsZ 2-layer sandwich" evidence="13">
    <location>
        <begin position="207"/>
        <end position="325"/>
    </location>
</feature>
<reference evidence="14 15" key="1">
    <citation type="journal article" date="2016" name="Nat. Commun.">
        <title>Thousands of microbial genomes shed light on interconnected biogeochemical processes in an aquifer system.</title>
        <authorList>
            <person name="Anantharaman K."/>
            <person name="Brown C.T."/>
            <person name="Hug L.A."/>
            <person name="Sharon I."/>
            <person name="Castelle C.J."/>
            <person name="Probst A.J."/>
            <person name="Thomas B.C."/>
            <person name="Singh A."/>
            <person name="Wilkins M.J."/>
            <person name="Karaoz U."/>
            <person name="Brodie E.L."/>
            <person name="Williams K.H."/>
            <person name="Hubbard S.S."/>
            <person name="Banfield J.F."/>
        </authorList>
    </citation>
    <scope>NUCLEOTIDE SEQUENCE [LARGE SCALE GENOMIC DNA]</scope>
    <source>
        <strain evidence="15">RIFCSPLOWO2_12_FULL_64_10</strain>
    </source>
</reference>
<dbReference type="InterPro" id="IPR024757">
    <property type="entry name" value="FtsZ_C"/>
</dbReference>
<protein>
    <recommendedName>
        <fullName evidence="8 9">Cell division protein FtsZ</fullName>
    </recommendedName>
</protein>
<evidence type="ECO:0000256" key="2">
    <source>
        <dbReference type="ARBA" id="ARBA00022490"/>
    </source>
</evidence>
<feature type="binding site" evidence="8">
    <location>
        <begin position="108"/>
        <end position="110"/>
    </location>
    <ligand>
        <name>GTP</name>
        <dbReference type="ChEBI" id="CHEBI:37565"/>
    </ligand>
</feature>
<evidence type="ECO:0000313" key="15">
    <source>
        <dbReference type="Proteomes" id="UP000178606"/>
    </source>
</evidence>
<evidence type="ECO:0000256" key="1">
    <source>
        <dbReference type="ARBA" id="ARBA00009690"/>
    </source>
</evidence>
<dbReference type="InterPro" id="IPR000158">
    <property type="entry name" value="Cell_div_FtsZ"/>
</dbReference>
<feature type="domain" description="Tubulin/FtsZ GTPase" evidence="12">
    <location>
        <begin position="13"/>
        <end position="205"/>
    </location>
</feature>
<evidence type="ECO:0000313" key="14">
    <source>
        <dbReference type="EMBL" id="OGG52221.1"/>
    </source>
</evidence>
<evidence type="ECO:0000256" key="8">
    <source>
        <dbReference type="HAMAP-Rule" id="MF_00909"/>
    </source>
</evidence>
<dbReference type="Proteomes" id="UP000178606">
    <property type="component" value="Unassembled WGS sequence"/>
</dbReference>
<feature type="binding site" evidence="8">
    <location>
        <begin position="21"/>
        <end position="25"/>
    </location>
    <ligand>
        <name>GTP</name>
        <dbReference type="ChEBI" id="CHEBI:37565"/>
    </ligand>
</feature>
<dbReference type="GO" id="GO:0032153">
    <property type="term" value="C:cell division site"/>
    <property type="evidence" value="ECO:0007669"/>
    <property type="project" value="UniProtKB-UniRule"/>
</dbReference>
<dbReference type="GO" id="GO:0043093">
    <property type="term" value="P:FtsZ-dependent cytokinesis"/>
    <property type="evidence" value="ECO:0007669"/>
    <property type="project" value="UniProtKB-UniRule"/>
</dbReference>
<dbReference type="GO" id="GO:0005525">
    <property type="term" value="F:GTP binding"/>
    <property type="evidence" value="ECO:0007669"/>
    <property type="project" value="UniProtKB-UniRule"/>
</dbReference>
<dbReference type="CDD" id="cd02201">
    <property type="entry name" value="FtsZ_type1"/>
    <property type="match status" value="1"/>
</dbReference>
<dbReference type="Pfam" id="PF12327">
    <property type="entry name" value="FtsZ_C"/>
    <property type="match status" value="1"/>
</dbReference>
<dbReference type="SUPFAM" id="SSF52490">
    <property type="entry name" value="Tubulin nucleotide-binding domain-like"/>
    <property type="match status" value="1"/>
</dbReference>
<dbReference type="GO" id="GO:0051258">
    <property type="term" value="P:protein polymerization"/>
    <property type="evidence" value="ECO:0007669"/>
    <property type="project" value="UniProtKB-UniRule"/>
</dbReference>
<proteinExistence type="inferred from homology"/>
<evidence type="ECO:0000259" key="13">
    <source>
        <dbReference type="SMART" id="SM00865"/>
    </source>
</evidence>
<evidence type="ECO:0000256" key="4">
    <source>
        <dbReference type="ARBA" id="ARBA00022741"/>
    </source>
</evidence>
<keyword evidence="6 8" id="KW-0717">Septation</keyword>
<keyword evidence="5 8" id="KW-0342">GTP-binding</keyword>
<evidence type="ECO:0000256" key="9">
    <source>
        <dbReference type="NCBIfam" id="TIGR00065"/>
    </source>
</evidence>
<feature type="binding site" evidence="8">
    <location>
        <position position="139"/>
    </location>
    <ligand>
        <name>GTP</name>
        <dbReference type="ChEBI" id="CHEBI:37565"/>
    </ligand>
</feature>
<evidence type="ECO:0000256" key="11">
    <source>
        <dbReference type="SAM" id="MobiDB-lite"/>
    </source>
</evidence>
<evidence type="ECO:0000256" key="7">
    <source>
        <dbReference type="ARBA" id="ARBA00023306"/>
    </source>
</evidence>
<dbReference type="NCBIfam" id="TIGR00065">
    <property type="entry name" value="ftsZ"/>
    <property type="match status" value="1"/>
</dbReference>
<dbReference type="InterPro" id="IPR020805">
    <property type="entry name" value="Cell_div_FtsZ_CS"/>
</dbReference>
<dbReference type="SMART" id="SM00865">
    <property type="entry name" value="Tubulin_C"/>
    <property type="match status" value="1"/>
</dbReference>
<dbReference type="EMBL" id="MFKF01000153">
    <property type="protein sequence ID" value="OGG52221.1"/>
    <property type="molecule type" value="Genomic_DNA"/>
</dbReference>